<evidence type="ECO:0000313" key="5">
    <source>
        <dbReference type="Proteomes" id="UP001596523"/>
    </source>
</evidence>
<evidence type="ECO:0000256" key="1">
    <source>
        <dbReference type="SAM" id="MobiDB-lite"/>
    </source>
</evidence>
<accession>A0ABW2JWB6</accession>
<dbReference type="PRINTS" id="PR00420">
    <property type="entry name" value="RNGMNOXGNASE"/>
</dbReference>
<feature type="chain" id="PRO_5046360982" evidence="2">
    <location>
        <begin position="18"/>
        <end position="474"/>
    </location>
</feature>
<gene>
    <name evidence="4" type="ORF">ACFQVC_40335</name>
</gene>
<feature type="region of interest" description="Disordered" evidence="1">
    <location>
        <begin position="452"/>
        <end position="474"/>
    </location>
</feature>
<name>A0ABW2JWB6_9ACTN</name>
<keyword evidence="5" id="KW-1185">Reference proteome</keyword>
<dbReference type="Proteomes" id="UP001596523">
    <property type="component" value="Unassembled WGS sequence"/>
</dbReference>
<dbReference type="Pfam" id="PF01494">
    <property type="entry name" value="FAD_binding_3"/>
    <property type="match status" value="1"/>
</dbReference>
<keyword evidence="2" id="KW-0732">Signal</keyword>
<reference evidence="5" key="1">
    <citation type="journal article" date="2019" name="Int. J. Syst. Evol. Microbiol.">
        <title>The Global Catalogue of Microorganisms (GCM) 10K type strain sequencing project: providing services to taxonomists for standard genome sequencing and annotation.</title>
        <authorList>
            <consortium name="The Broad Institute Genomics Platform"/>
            <consortium name="The Broad Institute Genome Sequencing Center for Infectious Disease"/>
            <person name="Wu L."/>
            <person name="Ma J."/>
        </authorList>
    </citation>
    <scope>NUCLEOTIDE SEQUENCE [LARGE SCALE GENOMIC DNA]</scope>
    <source>
        <strain evidence="5">SYNS20</strain>
    </source>
</reference>
<dbReference type="EMBL" id="JBHTCF010000034">
    <property type="protein sequence ID" value="MFC7310449.1"/>
    <property type="molecule type" value="Genomic_DNA"/>
</dbReference>
<dbReference type="RefSeq" id="WP_381840995.1">
    <property type="nucleotide sequence ID" value="NZ_JBHTCF010000034.1"/>
</dbReference>
<dbReference type="Gene3D" id="3.50.50.60">
    <property type="entry name" value="FAD/NAD(P)-binding domain"/>
    <property type="match status" value="1"/>
</dbReference>
<dbReference type="PANTHER" id="PTHR43422:SF3">
    <property type="entry name" value="THIAMINE THIAZOLE SYNTHASE"/>
    <property type="match status" value="1"/>
</dbReference>
<dbReference type="InterPro" id="IPR002938">
    <property type="entry name" value="FAD-bd"/>
</dbReference>
<organism evidence="4 5">
    <name type="scientific">Streptomyces monticola</name>
    <dbReference type="NCBI Taxonomy" id="2666263"/>
    <lineage>
        <taxon>Bacteria</taxon>
        <taxon>Bacillati</taxon>
        <taxon>Actinomycetota</taxon>
        <taxon>Actinomycetes</taxon>
        <taxon>Kitasatosporales</taxon>
        <taxon>Streptomycetaceae</taxon>
        <taxon>Streptomyces</taxon>
    </lineage>
</organism>
<sequence length="474" mass="50057">MTSAVVLGGGMAGMLSAAVLADHADNVTIIESDLFPAAPELRKGLPQGYHNHMFMSGGVSAVDSLLPGTSDALYAAGAKRRGMPADLLTLSAEGWYRRHRDGRSHVLLCSRALLDHTLRERVLANPKINVIEAAKVTGLAGTAARVTGVRVESAGSEPQTLDADFVVDATGRRSKAPAWLAEFGLPDVEEELVDAGFAYASRLYEAPPGTPESFPGVLIQAQNGTGKPGRGAALLPNEGNRWIVALIGTRGGQPPTDEAGFTEFARSLRDPAVADLMAAATPAGRIQAYRGLPNWRRHYEKLPLPEGFVVIGDAATTLNPNYATGMSLAALGAIALRDELARTGLVPGLAQKAQAGIAKASLGAWQMATGTDQWFPDVKSTVKRAPDLLRRFTARFARMTTENAALSDASFKTAALEAPPSSMMTLPALITVFRGPRARPLSRQEAIAQYPEFGDLLNPRSSGDDTGDNTAQAA</sequence>
<evidence type="ECO:0000313" key="4">
    <source>
        <dbReference type="EMBL" id="MFC7310449.1"/>
    </source>
</evidence>
<comment type="caution">
    <text evidence="4">The sequence shown here is derived from an EMBL/GenBank/DDBJ whole genome shotgun (WGS) entry which is preliminary data.</text>
</comment>
<evidence type="ECO:0000256" key="2">
    <source>
        <dbReference type="SAM" id="SignalP"/>
    </source>
</evidence>
<dbReference type="SUPFAM" id="SSF51905">
    <property type="entry name" value="FAD/NAD(P)-binding domain"/>
    <property type="match status" value="1"/>
</dbReference>
<dbReference type="PANTHER" id="PTHR43422">
    <property type="entry name" value="THIAMINE THIAZOLE SYNTHASE"/>
    <property type="match status" value="1"/>
</dbReference>
<feature type="domain" description="FAD-binding" evidence="3">
    <location>
        <begin position="2"/>
        <end position="341"/>
    </location>
</feature>
<protein>
    <submittedName>
        <fullName evidence="4">FAD-dependent oxidoreductase</fullName>
    </submittedName>
</protein>
<feature type="signal peptide" evidence="2">
    <location>
        <begin position="1"/>
        <end position="17"/>
    </location>
</feature>
<proteinExistence type="predicted"/>
<evidence type="ECO:0000259" key="3">
    <source>
        <dbReference type="Pfam" id="PF01494"/>
    </source>
</evidence>
<dbReference type="InterPro" id="IPR036188">
    <property type="entry name" value="FAD/NAD-bd_sf"/>
</dbReference>